<reference evidence="4" key="2">
    <citation type="submission" date="2023-05" db="EMBL/GenBank/DDBJ databases">
        <authorList>
            <consortium name="Lawrence Berkeley National Laboratory"/>
            <person name="Steindorff A."/>
            <person name="Hensen N."/>
            <person name="Bonometti L."/>
            <person name="Westerberg I."/>
            <person name="Brannstrom I.O."/>
            <person name="Guillou S."/>
            <person name="Cros-Aarteil S."/>
            <person name="Calhoun S."/>
            <person name="Haridas S."/>
            <person name="Kuo A."/>
            <person name="Mondo S."/>
            <person name="Pangilinan J."/>
            <person name="Riley R."/>
            <person name="Labutti K."/>
            <person name="Andreopoulos B."/>
            <person name="Lipzen A."/>
            <person name="Chen C."/>
            <person name="Yanf M."/>
            <person name="Daum C."/>
            <person name="Ng V."/>
            <person name="Clum A."/>
            <person name="Ohm R."/>
            <person name="Martin F."/>
            <person name="Silar P."/>
            <person name="Natvig D."/>
            <person name="Lalanne C."/>
            <person name="Gautier V."/>
            <person name="Ament-Velasquez S.L."/>
            <person name="Kruys A."/>
            <person name="Hutchinson M.I."/>
            <person name="Powell A.J."/>
            <person name="Barry K."/>
            <person name="Miller A.N."/>
            <person name="Grigoriev I.V."/>
            <person name="Debuchy R."/>
            <person name="Gladieux P."/>
            <person name="Thoren M.H."/>
            <person name="Johannesson H."/>
        </authorList>
    </citation>
    <scope>NUCLEOTIDE SEQUENCE</scope>
    <source>
        <strain evidence="4">CBS 731.68</strain>
    </source>
</reference>
<evidence type="ECO:0000256" key="1">
    <source>
        <dbReference type="ARBA" id="ARBA00007905"/>
    </source>
</evidence>
<dbReference type="PRINTS" id="PR00069">
    <property type="entry name" value="ALDKETRDTASE"/>
</dbReference>
<comment type="similarity">
    <text evidence="1">Belongs to the aldo/keto reductase family.</text>
</comment>
<dbReference type="EMBL" id="MU853280">
    <property type="protein sequence ID" value="KAK4118168.1"/>
    <property type="molecule type" value="Genomic_DNA"/>
</dbReference>
<dbReference type="InterPro" id="IPR018170">
    <property type="entry name" value="Aldo/ket_reductase_CS"/>
</dbReference>
<dbReference type="PROSITE" id="PS00062">
    <property type="entry name" value="ALDOKETO_REDUCTASE_2"/>
    <property type="match status" value="1"/>
</dbReference>
<dbReference type="CDD" id="cd02537">
    <property type="entry name" value="GT8_Glycogenin"/>
    <property type="match status" value="1"/>
</dbReference>
<protein>
    <submittedName>
        <fullName evidence="4">Glycosyltransferase family 8 protein</fullName>
    </submittedName>
</protein>
<keyword evidence="2" id="KW-0560">Oxidoreductase</keyword>
<dbReference type="InterPro" id="IPR020471">
    <property type="entry name" value="AKR"/>
</dbReference>
<dbReference type="PANTHER" id="PTHR43827:SF13">
    <property type="entry name" value="ALDO_KETO REDUCTASE FAMILY PROTEIN"/>
    <property type="match status" value="1"/>
</dbReference>
<evidence type="ECO:0000256" key="2">
    <source>
        <dbReference type="ARBA" id="ARBA00023002"/>
    </source>
</evidence>
<dbReference type="GO" id="GO:0016491">
    <property type="term" value="F:oxidoreductase activity"/>
    <property type="evidence" value="ECO:0007669"/>
    <property type="project" value="UniProtKB-KW"/>
</dbReference>
<dbReference type="PROSITE" id="PS00063">
    <property type="entry name" value="ALDOKETO_REDUCTASE_3"/>
    <property type="match status" value="1"/>
</dbReference>
<dbReference type="SUPFAM" id="SSF51430">
    <property type="entry name" value="NAD(P)-linked oxidoreductase"/>
    <property type="match status" value="1"/>
</dbReference>
<dbReference type="GO" id="GO:0016757">
    <property type="term" value="F:glycosyltransferase activity"/>
    <property type="evidence" value="ECO:0007669"/>
    <property type="project" value="InterPro"/>
</dbReference>
<dbReference type="CDD" id="cd19071">
    <property type="entry name" value="AKR_AKR1-5-like"/>
    <property type="match status" value="1"/>
</dbReference>
<organism evidence="4 5">
    <name type="scientific">Parathielavia appendiculata</name>
    <dbReference type="NCBI Taxonomy" id="2587402"/>
    <lineage>
        <taxon>Eukaryota</taxon>
        <taxon>Fungi</taxon>
        <taxon>Dikarya</taxon>
        <taxon>Ascomycota</taxon>
        <taxon>Pezizomycotina</taxon>
        <taxon>Sordariomycetes</taxon>
        <taxon>Sordariomycetidae</taxon>
        <taxon>Sordariales</taxon>
        <taxon>Chaetomiaceae</taxon>
        <taxon>Parathielavia</taxon>
    </lineage>
</organism>
<dbReference type="AlphaFoldDB" id="A0AAN6TPC2"/>
<dbReference type="FunFam" id="3.20.20.100:FF:000015">
    <property type="entry name" value="Oxidoreductase, aldo/keto reductase family"/>
    <property type="match status" value="1"/>
</dbReference>
<gene>
    <name evidence="4" type="ORF">N657DRAFT_628879</name>
</gene>
<comment type="caution">
    <text evidence="4">The sequence shown here is derived from an EMBL/GenBank/DDBJ whole genome shotgun (WGS) entry which is preliminary data.</text>
</comment>
<reference evidence="4" key="1">
    <citation type="journal article" date="2023" name="Mol. Phylogenet. Evol.">
        <title>Genome-scale phylogeny and comparative genomics of the fungal order Sordariales.</title>
        <authorList>
            <person name="Hensen N."/>
            <person name="Bonometti L."/>
            <person name="Westerberg I."/>
            <person name="Brannstrom I.O."/>
            <person name="Guillou S."/>
            <person name="Cros-Aarteil S."/>
            <person name="Calhoun S."/>
            <person name="Haridas S."/>
            <person name="Kuo A."/>
            <person name="Mondo S."/>
            <person name="Pangilinan J."/>
            <person name="Riley R."/>
            <person name="LaButti K."/>
            <person name="Andreopoulos B."/>
            <person name="Lipzen A."/>
            <person name="Chen C."/>
            <person name="Yan M."/>
            <person name="Daum C."/>
            <person name="Ng V."/>
            <person name="Clum A."/>
            <person name="Steindorff A."/>
            <person name="Ohm R.A."/>
            <person name="Martin F."/>
            <person name="Silar P."/>
            <person name="Natvig D.O."/>
            <person name="Lalanne C."/>
            <person name="Gautier V."/>
            <person name="Ament-Velasquez S.L."/>
            <person name="Kruys A."/>
            <person name="Hutchinson M.I."/>
            <person name="Powell A.J."/>
            <person name="Barry K."/>
            <person name="Miller A.N."/>
            <person name="Grigoriev I.V."/>
            <person name="Debuchy R."/>
            <person name="Gladieux P."/>
            <person name="Hiltunen Thoren M."/>
            <person name="Johannesson H."/>
        </authorList>
    </citation>
    <scope>NUCLEOTIDE SEQUENCE</scope>
    <source>
        <strain evidence="4">CBS 731.68</strain>
    </source>
</reference>
<feature type="domain" description="NADP-dependent oxidoreductase" evidence="3">
    <location>
        <begin position="37"/>
        <end position="273"/>
    </location>
</feature>
<dbReference type="PROSITE" id="PS00798">
    <property type="entry name" value="ALDOKETO_REDUCTASE_1"/>
    <property type="match status" value="1"/>
</dbReference>
<name>A0AAN6TPC2_9PEZI</name>
<dbReference type="PANTHER" id="PTHR43827">
    <property type="entry name" value="2,5-DIKETO-D-GLUCONIC ACID REDUCTASE"/>
    <property type="match status" value="1"/>
</dbReference>
<proteinExistence type="inferred from homology"/>
<accession>A0AAN6TPC2</accession>
<evidence type="ECO:0000259" key="3">
    <source>
        <dbReference type="Pfam" id="PF00248"/>
    </source>
</evidence>
<dbReference type="InterPro" id="IPR029044">
    <property type="entry name" value="Nucleotide-diphossugar_trans"/>
</dbReference>
<dbReference type="SUPFAM" id="SSF53448">
    <property type="entry name" value="Nucleotide-diphospho-sugar transferases"/>
    <property type="match status" value="1"/>
</dbReference>
<evidence type="ECO:0000313" key="4">
    <source>
        <dbReference type="EMBL" id="KAK4118168.1"/>
    </source>
</evidence>
<dbReference type="InterPro" id="IPR036812">
    <property type="entry name" value="NAD(P)_OxRdtase_dom_sf"/>
</dbReference>
<dbReference type="GeneID" id="87827630"/>
<dbReference type="InterPro" id="IPR023210">
    <property type="entry name" value="NADP_OxRdtase_dom"/>
</dbReference>
<dbReference type="InterPro" id="IPR002495">
    <property type="entry name" value="Glyco_trans_8"/>
</dbReference>
<dbReference type="Gene3D" id="3.90.550.10">
    <property type="entry name" value="Spore Coat Polysaccharide Biosynthesis Protein SpsA, Chain A"/>
    <property type="match status" value="1"/>
</dbReference>
<evidence type="ECO:0000313" key="5">
    <source>
        <dbReference type="Proteomes" id="UP001302602"/>
    </source>
</evidence>
<sequence length="692" mass="77650">MGPLTINTTLRLPNSVEIPQLGFGVYQSPRNLCIQSCLTALQNGYRHIDTAQYYGNELEVGQAVKQSGLPRRDIFLTTKILSAAGSTEATYQKCVESVQKLNPGAEGYVDLFLIHSPNCGAAQRNELWQALERLLDEGKTRSIGVSNFGLRHIEELKQFAKVWPPHVNQIEVSYGQLHPWLQQREIVEYCQKHGIVVEAYCPLVRNTKVEDATLGGIARKHSTTPSQILIRYCLEKGWVPLPKSDNPERIRANAEVFGFRLDSEDMNALDGLDRGPAGAIVQAISRFASSKRKGVGVAHDVFEHLLRTSMTSHPVPSAHAKTSTPKMAVDSGAKRYAYVTLITRQSYLAGVIILAYTLAHHGSNYPLVVCYTPKLSRDATRALELEAPRSHMVLCRCDPLLPPEGTPINLIAERFADTWSKLRVFERTFEYDAVCYLDADMAVFQNMDAVFAHEAKLPPDGLLANHACVCNLEADPWAPDTWRPENCAYTPLSHPSALTEPTQPPTADDGPETHHLLNGGMFLFRPSPALWEDMLALFRTTPLLSTFRFPDQDFLALLFRGRWRALGWQYNAIKTMRYWHPNIWHDEAVVCLHYIVDKPWTKRIGRDGVAGYKGRDGVTHRWWWDAYQAWEDDRLKNGAGDGAETVALVRKGVAPPRWEGSEEWAFEGDDPDMKALGSNVQGMAYNKTFRAG</sequence>
<dbReference type="Pfam" id="PF00248">
    <property type="entry name" value="Aldo_ket_red"/>
    <property type="match status" value="1"/>
</dbReference>
<dbReference type="Pfam" id="PF01501">
    <property type="entry name" value="Glyco_transf_8"/>
    <property type="match status" value="1"/>
</dbReference>
<dbReference type="Proteomes" id="UP001302602">
    <property type="component" value="Unassembled WGS sequence"/>
</dbReference>
<dbReference type="Gene3D" id="3.20.20.100">
    <property type="entry name" value="NADP-dependent oxidoreductase domain"/>
    <property type="match status" value="1"/>
</dbReference>
<keyword evidence="5" id="KW-1185">Reference proteome</keyword>
<dbReference type="RefSeq" id="XP_062641941.1">
    <property type="nucleotide sequence ID" value="XM_062790861.1"/>
</dbReference>